<dbReference type="Proteomes" id="UP001596506">
    <property type="component" value="Unassembled WGS sequence"/>
</dbReference>
<dbReference type="RefSeq" id="WP_083231806.1">
    <property type="nucleotide sequence ID" value="NZ_JBHTBD010000009.1"/>
</dbReference>
<gene>
    <name evidence="2" type="primary">repC</name>
    <name evidence="2" type="ORF">ACFQQA_16260</name>
</gene>
<protein>
    <submittedName>
        <fullName evidence="2">Replication protein C, IncQ-type</fullName>
    </submittedName>
</protein>
<organism evidence="2 3">
    <name type="scientific">Marinobacter aromaticivorans</name>
    <dbReference type="NCBI Taxonomy" id="1494078"/>
    <lineage>
        <taxon>Bacteria</taxon>
        <taxon>Pseudomonadati</taxon>
        <taxon>Pseudomonadota</taxon>
        <taxon>Gammaproteobacteria</taxon>
        <taxon>Pseudomonadales</taxon>
        <taxon>Marinobacteraceae</taxon>
        <taxon>Marinobacter</taxon>
    </lineage>
</organism>
<comment type="caution">
    <text evidence="2">The sequence shown here is derived from an EMBL/GenBank/DDBJ whole genome shotgun (WGS) entry which is preliminary data.</text>
</comment>
<evidence type="ECO:0000256" key="1">
    <source>
        <dbReference type="SAM" id="MobiDB-lite"/>
    </source>
</evidence>
<dbReference type="InterPro" id="IPR010522">
    <property type="entry name" value="RepC_bac"/>
</dbReference>
<name>A0ABW2IZ13_9GAMM</name>
<evidence type="ECO:0000313" key="3">
    <source>
        <dbReference type="Proteomes" id="UP001596506"/>
    </source>
</evidence>
<evidence type="ECO:0000313" key="2">
    <source>
        <dbReference type="EMBL" id="MFC7296273.1"/>
    </source>
</evidence>
<sequence>MAMNANKVQNDVQLALDLFGLDPLIDRDFTHTLSLYDVIGKYIYDRRSKILTGVTSAADAKFQRKIIHGNAEITATITAANIERIGKNGERESVFAFPGTREQAIEDVLRKLATERRAETYETQLPNKKKKFHLIGLQFSLYEIHQELERQGKSYNYVEIREGLEILSKAGLSFVSEDGSTLANANFFPVLFFADAPKKGDAQAFVCFHPLVTDLITNTKYRRSKYSKLFEFQSQRARLFYDRLCCSWIQAGPGRPYNILLTTLIAAWKDPANRLAKDKEIIIEALNELVERDIIEKYEAEPKKNKGKIYDWLFTLHASNSFAKQQAAAQKVFNQITAKAEGRALMSDEGQSQDNEHDNSEGKSSQIPF</sequence>
<feature type="region of interest" description="Disordered" evidence="1">
    <location>
        <begin position="343"/>
        <end position="369"/>
    </location>
</feature>
<reference evidence="3" key="1">
    <citation type="journal article" date="2019" name="Int. J. Syst. Evol. Microbiol.">
        <title>The Global Catalogue of Microorganisms (GCM) 10K type strain sequencing project: providing services to taxonomists for standard genome sequencing and annotation.</title>
        <authorList>
            <consortium name="The Broad Institute Genomics Platform"/>
            <consortium name="The Broad Institute Genome Sequencing Center for Infectious Disease"/>
            <person name="Wu L."/>
            <person name="Ma J."/>
        </authorList>
    </citation>
    <scope>NUCLEOTIDE SEQUENCE [LARGE SCALE GENOMIC DNA]</scope>
    <source>
        <strain evidence="3">CCUG 60559</strain>
    </source>
</reference>
<proteinExistence type="predicted"/>
<dbReference type="Pfam" id="PF06504">
    <property type="entry name" value="RepC"/>
    <property type="match status" value="1"/>
</dbReference>
<accession>A0ABW2IZ13</accession>
<keyword evidence="3" id="KW-1185">Reference proteome</keyword>
<dbReference type="EMBL" id="JBHTBD010000009">
    <property type="protein sequence ID" value="MFC7296273.1"/>
    <property type="molecule type" value="Genomic_DNA"/>
</dbReference>